<dbReference type="EC" id="5.3.1.6" evidence="2"/>
<dbReference type="GO" id="GO:0019316">
    <property type="term" value="P:D-allose catabolic process"/>
    <property type="evidence" value="ECO:0007669"/>
    <property type="project" value="TreeGrafter"/>
</dbReference>
<dbReference type="SUPFAM" id="SSF89623">
    <property type="entry name" value="Ribose/Galactose isomerase RpiB/AlsB"/>
    <property type="match status" value="1"/>
</dbReference>
<dbReference type="InterPro" id="IPR003500">
    <property type="entry name" value="RpiB_LacA_LacB"/>
</dbReference>
<reference evidence="3" key="1">
    <citation type="submission" date="2017-09" db="EMBL/GenBank/DDBJ databases">
        <title>Depth-based differentiation of microbial function through sediment-hosted aquifers and enrichment of novel symbionts in the deep terrestrial subsurface.</title>
        <authorList>
            <person name="Probst A.J."/>
            <person name="Ladd B."/>
            <person name="Jarett J.K."/>
            <person name="Geller-Mcgrath D.E."/>
            <person name="Sieber C.M.K."/>
            <person name="Emerson J.B."/>
            <person name="Anantharaman K."/>
            <person name="Thomas B.C."/>
            <person name="Malmstrom R."/>
            <person name="Stieglmeier M."/>
            <person name="Klingl A."/>
            <person name="Woyke T."/>
            <person name="Ryan C.M."/>
            <person name="Banfield J.F."/>
        </authorList>
    </citation>
    <scope>NUCLEOTIDE SEQUENCE [LARGE SCALE GENOMIC DNA]</scope>
</reference>
<comment type="similarity">
    <text evidence="1">Belongs to the LacAB/RpiB family.</text>
</comment>
<comment type="caution">
    <text evidence="2">The sequence shown here is derived from an EMBL/GenBank/DDBJ whole genome shotgun (WGS) entry which is preliminary data.</text>
</comment>
<dbReference type="GO" id="GO:0009052">
    <property type="term" value="P:pentose-phosphate shunt, non-oxidative branch"/>
    <property type="evidence" value="ECO:0007669"/>
    <property type="project" value="TreeGrafter"/>
</dbReference>
<dbReference type="Pfam" id="PF02502">
    <property type="entry name" value="LacAB_rpiB"/>
    <property type="match status" value="1"/>
</dbReference>
<name>A0A2M7AR12_9BACT</name>
<dbReference type="AlphaFoldDB" id="A0A2M7AR12"/>
<dbReference type="PANTHER" id="PTHR30345">
    <property type="entry name" value="RIBOSE-5-PHOSPHATE ISOMERASE B"/>
    <property type="match status" value="1"/>
</dbReference>
<sequence>MIYLGADHRGFLLKEKIKEHLRSQNVEFIDLGAKKYVKEDDYPLIAIKLAEVVVKDYGSLGILICGSGAGATISANKVNRARAALCFSPDQIRAARHDDDINISCLSANAVSDEDNLIIVDTFLSTLFGAEERYIRRLRQITDYESQKC</sequence>
<evidence type="ECO:0000313" key="3">
    <source>
        <dbReference type="Proteomes" id="UP000231407"/>
    </source>
</evidence>
<accession>A0A2M7AR12</accession>
<dbReference type="Proteomes" id="UP000231407">
    <property type="component" value="Unassembled WGS sequence"/>
</dbReference>
<dbReference type="NCBIfam" id="TIGR00689">
    <property type="entry name" value="rpiB_lacA_lacB"/>
    <property type="match status" value="1"/>
</dbReference>
<protein>
    <submittedName>
        <fullName evidence="2">Ribose-5-phosphate isomerase</fullName>
        <ecNumber evidence="2">5.3.1.6</ecNumber>
    </submittedName>
</protein>
<keyword evidence="2" id="KW-0413">Isomerase</keyword>
<dbReference type="NCBIfam" id="NF004051">
    <property type="entry name" value="PRK05571.1"/>
    <property type="match status" value="1"/>
</dbReference>
<dbReference type="PANTHER" id="PTHR30345:SF0">
    <property type="entry name" value="DNA DAMAGE-REPAIR_TOLERATION PROTEIN DRT102"/>
    <property type="match status" value="1"/>
</dbReference>
<dbReference type="Gene3D" id="3.40.1400.10">
    <property type="entry name" value="Sugar-phosphate isomerase, RpiB/LacA/LacB"/>
    <property type="match status" value="1"/>
</dbReference>
<evidence type="ECO:0000313" key="2">
    <source>
        <dbReference type="EMBL" id="PIU72960.1"/>
    </source>
</evidence>
<proteinExistence type="inferred from homology"/>
<dbReference type="InterPro" id="IPR036569">
    <property type="entry name" value="RpiB_LacA_LacB_sf"/>
</dbReference>
<evidence type="ECO:0000256" key="1">
    <source>
        <dbReference type="ARBA" id="ARBA00008754"/>
    </source>
</evidence>
<organism evidence="2 3">
    <name type="scientific">Candidatus Shapirobacteria bacterium CG06_land_8_20_14_3_00_40_12</name>
    <dbReference type="NCBI Taxonomy" id="1974881"/>
    <lineage>
        <taxon>Bacteria</taxon>
        <taxon>Candidatus Shapironibacteriota</taxon>
    </lineage>
</organism>
<dbReference type="EMBL" id="PEWA01000061">
    <property type="protein sequence ID" value="PIU72960.1"/>
    <property type="molecule type" value="Genomic_DNA"/>
</dbReference>
<dbReference type="PIRSF" id="PIRSF005384">
    <property type="entry name" value="RpiB_LacA_B"/>
    <property type="match status" value="1"/>
</dbReference>
<gene>
    <name evidence="2" type="ORF">COS78_04255</name>
</gene>
<dbReference type="GO" id="GO:0004751">
    <property type="term" value="F:ribose-5-phosphate isomerase activity"/>
    <property type="evidence" value="ECO:0007669"/>
    <property type="project" value="UniProtKB-EC"/>
</dbReference>